<protein>
    <submittedName>
        <fullName evidence="9">Sulfite/nitrite reductase family protein</fullName>
        <ecNumber evidence="9">1.8.99.3</ecNumber>
    </submittedName>
</protein>
<dbReference type="SUPFAM" id="SSF55124">
    <property type="entry name" value="Nitrite/Sulfite reductase N-terminal domain-like"/>
    <property type="match status" value="1"/>
</dbReference>
<dbReference type="InterPro" id="IPR045169">
    <property type="entry name" value="NO2/SO3_Rdtase_4Fe4S_prot"/>
</dbReference>
<name>A0A4U9R3T8_HATHI</name>
<dbReference type="Pfam" id="PF03460">
    <property type="entry name" value="NIR_SIR_ferr"/>
    <property type="match status" value="1"/>
</dbReference>
<dbReference type="GO" id="GO:0051539">
    <property type="term" value="F:4 iron, 4 sulfur cluster binding"/>
    <property type="evidence" value="ECO:0007669"/>
    <property type="project" value="UniProtKB-KW"/>
</dbReference>
<evidence type="ECO:0000256" key="3">
    <source>
        <dbReference type="ARBA" id="ARBA00022617"/>
    </source>
</evidence>
<evidence type="ECO:0000256" key="5">
    <source>
        <dbReference type="ARBA" id="ARBA00023002"/>
    </source>
</evidence>
<dbReference type="Proteomes" id="UP000308489">
    <property type="component" value="Chromosome 1"/>
</dbReference>
<dbReference type="InterPro" id="IPR045854">
    <property type="entry name" value="NO2/SO3_Rdtase_4Fe4S_sf"/>
</dbReference>
<dbReference type="Gene3D" id="3.30.413.10">
    <property type="entry name" value="Sulfite Reductase Hemoprotein, domain 1"/>
    <property type="match status" value="1"/>
</dbReference>
<dbReference type="PANTHER" id="PTHR11493:SF54">
    <property type="entry name" value="ANAEROBIC SULFITE REDUCTASE SUBUNIT C"/>
    <property type="match status" value="1"/>
</dbReference>
<evidence type="ECO:0000313" key="10">
    <source>
        <dbReference type="Proteomes" id="UP000308489"/>
    </source>
</evidence>
<dbReference type="InterPro" id="IPR036136">
    <property type="entry name" value="Nit/Sulf_reduc_fer-like_dom_sf"/>
</dbReference>
<evidence type="ECO:0000313" key="9">
    <source>
        <dbReference type="EMBL" id="VTQ85696.1"/>
    </source>
</evidence>
<dbReference type="InterPro" id="IPR017896">
    <property type="entry name" value="4Fe4S_Fe-S-bd"/>
</dbReference>
<dbReference type="GO" id="GO:0000103">
    <property type="term" value="P:sulfate assimilation"/>
    <property type="evidence" value="ECO:0007669"/>
    <property type="project" value="TreeGrafter"/>
</dbReference>
<dbReference type="PANTHER" id="PTHR11493">
    <property type="entry name" value="SULFITE REDUCTASE [NADPH] SUBUNIT BETA-RELATED"/>
    <property type="match status" value="1"/>
</dbReference>
<dbReference type="GO" id="GO:0050311">
    <property type="term" value="F:sulfite reductase (ferredoxin) activity"/>
    <property type="evidence" value="ECO:0007669"/>
    <property type="project" value="TreeGrafter"/>
</dbReference>
<evidence type="ECO:0000256" key="1">
    <source>
        <dbReference type="ARBA" id="ARBA00010429"/>
    </source>
</evidence>
<accession>A0A4U9R3T8</accession>
<dbReference type="InterPro" id="IPR006067">
    <property type="entry name" value="NO2/SO3_Rdtase_4Fe4S_dom"/>
</dbReference>
<reference evidence="9 10" key="1">
    <citation type="submission" date="2019-05" db="EMBL/GenBank/DDBJ databases">
        <authorList>
            <consortium name="Pathogen Informatics"/>
        </authorList>
    </citation>
    <scope>NUCLEOTIDE SEQUENCE [LARGE SCALE GENOMIC DNA]</scope>
    <source>
        <strain evidence="9 10">NCTC503</strain>
    </source>
</reference>
<dbReference type="AlphaFoldDB" id="A0A4U9R3T8"/>
<dbReference type="PROSITE" id="PS51379">
    <property type="entry name" value="4FE4S_FER_2"/>
    <property type="match status" value="2"/>
</dbReference>
<dbReference type="GO" id="GO:0016002">
    <property type="term" value="F:sulfite reductase activity"/>
    <property type="evidence" value="ECO:0007669"/>
    <property type="project" value="TreeGrafter"/>
</dbReference>
<keyword evidence="4" id="KW-0479">Metal-binding</keyword>
<dbReference type="KEGG" id="hhw:NCTC503_00806"/>
<dbReference type="Pfam" id="PF00037">
    <property type="entry name" value="Fer4"/>
    <property type="match status" value="1"/>
</dbReference>
<keyword evidence="5 9" id="KW-0560">Oxidoreductase</keyword>
<sequence>MILKSEIQKLKGEGFLKQKDGDFFSVRILSSAGNFSSKELSQISHISEEYGNSYVGFTTRLSCEIPWIKYEDIDNVKKELDNFNLSYGGTGKKVRPLMACKGTVCTHGIIDTQSLCRDLHEKYFPMDMPSKFKIGVVGCPNNCAKASLNDLGFMGRIVPEFNSDTCVNCGMCMKVCKEGAIKIVDGKINYFKDNCVSCGECTKVCKFNSFTEKTSGVSIFVGGRFGRKYSIGRELPKIYSIDEAKKVCDTIINYYRKNGLPGERIFKLIDRIGFDKFIQDIECN</sequence>
<keyword evidence="2" id="KW-0004">4Fe-4S</keyword>
<evidence type="ECO:0000259" key="8">
    <source>
        <dbReference type="PROSITE" id="PS51379"/>
    </source>
</evidence>
<dbReference type="InterPro" id="IPR006066">
    <property type="entry name" value="NO2/SO3_Rdtase_FeS/sirohaem_BS"/>
</dbReference>
<keyword evidence="10" id="KW-1185">Reference proteome</keyword>
<dbReference type="EMBL" id="LR590481">
    <property type="protein sequence ID" value="VTQ85696.1"/>
    <property type="molecule type" value="Genomic_DNA"/>
</dbReference>
<dbReference type="PROSITE" id="PS00365">
    <property type="entry name" value="NIR_SIR"/>
    <property type="match status" value="1"/>
</dbReference>
<evidence type="ECO:0000256" key="6">
    <source>
        <dbReference type="ARBA" id="ARBA00023004"/>
    </source>
</evidence>
<feature type="domain" description="4Fe-4S ferredoxin-type" evidence="8">
    <location>
        <begin position="157"/>
        <end position="186"/>
    </location>
</feature>
<dbReference type="GO" id="GO:0046872">
    <property type="term" value="F:metal ion binding"/>
    <property type="evidence" value="ECO:0007669"/>
    <property type="project" value="UniProtKB-KW"/>
</dbReference>
<keyword evidence="6" id="KW-0408">Iron</keyword>
<dbReference type="EC" id="1.8.99.3" evidence="9"/>
<dbReference type="GO" id="GO:0009337">
    <property type="term" value="C:sulfite reductase complex (NADPH)"/>
    <property type="evidence" value="ECO:0007669"/>
    <property type="project" value="TreeGrafter"/>
</dbReference>
<dbReference type="InterPro" id="IPR005117">
    <property type="entry name" value="NiRdtase/SiRdtase_haem-b_fer"/>
</dbReference>
<dbReference type="SUPFAM" id="SSF56014">
    <property type="entry name" value="Nitrite and sulphite reductase 4Fe-4S domain-like"/>
    <property type="match status" value="1"/>
</dbReference>
<dbReference type="Pfam" id="PF01077">
    <property type="entry name" value="NIR_SIR"/>
    <property type="match status" value="1"/>
</dbReference>
<organism evidence="9 10">
    <name type="scientific">Hathewaya histolytica</name>
    <name type="common">Clostridium histolyticum</name>
    <dbReference type="NCBI Taxonomy" id="1498"/>
    <lineage>
        <taxon>Bacteria</taxon>
        <taxon>Bacillati</taxon>
        <taxon>Bacillota</taxon>
        <taxon>Clostridia</taxon>
        <taxon>Eubacteriales</taxon>
        <taxon>Clostridiaceae</taxon>
        <taxon>Hathewaya</taxon>
    </lineage>
</organism>
<proteinExistence type="inferred from homology"/>
<keyword evidence="7" id="KW-0411">Iron-sulfur</keyword>
<dbReference type="Gene3D" id="3.30.70.20">
    <property type="match status" value="1"/>
</dbReference>
<evidence type="ECO:0000256" key="2">
    <source>
        <dbReference type="ARBA" id="ARBA00022485"/>
    </source>
</evidence>
<comment type="similarity">
    <text evidence="1">Belongs to the nitrite and sulfite reductase 4Fe-4S domain family.</text>
</comment>
<dbReference type="OrthoDB" id="9800558at2"/>
<keyword evidence="3" id="KW-0349">Heme</keyword>
<feature type="domain" description="4Fe-4S ferredoxin-type" evidence="8">
    <location>
        <begin position="187"/>
        <end position="215"/>
    </location>
</feature>
<dbReference type="RefSeq" id="WP_138209527.1">
    <property type="nucleotide sequence ID" value="NZ_CBCRUQ010000001.1"/>
</dbReference>
<evidence type="ECO:0000256" key="4">
    <source>
        <dbReference type="ARBA" id="ARBA00022723"/>
    </source>
</evidence>
<dbReference type="GO" id="GO:0020037">
    <property type="term" value="F:heme binding"/>
    <property type="evidence" value="ECO:0007669"/>
    <property type="project" value="InterPro"/>
</dbReference>
<dbReference type="SUPFAM" id="SSF54862">
    <property type="entry name" value="4Fe-4S ferredoxins"/>
    <property type="match status" value="1"/>
</dbReference>
<gene>
    <name evidence="9" type="primary">dsvA</name>
    <name evidence="9" type="ORF">NCTC503_00806</name>
</gene>
<evidence type="ECO:0000256" key="7">
    <source>
        <dbReference type="ARBA" id="ARBA00023014"/>
    </source>
</evidence>